<dbReference type="EMBL" id="MU865022">
    <property type="protein sequence ID" value="KAK4459989.1"/>
    <property type="molecule type" value="Genomic_DNA"/>
</dbReference>
<sequence>MDVTKLVVQMQETLATIHTTIAALDTSEHDAKLDELEAKRDATIKQLLSAFAAESEALSRKREAKRAELVDRRRREDEERERRRRQEDEEVAARDHQEDEARDGALLAQTNVVEEETDTMLDQIEEDAQRTIEEGHKKLMALEKKRQVSCRASYCEGLRSNRRCLGTQPPHRRTP</sequence>
<gene>
    <name evidence="2" type="ORF">QBC42DRAFT_333756</name>
</gene>
<feature type="region of interest" description="Disordered" evidence="1">
    <location>
        <begin position="62"/>
        <end position="109"/>
    </location>
</feature>
<keyword evidence="3" id="KW-1185">Reference proteome</keyword>
<name>A0AAV9HIJ0_9PEZI</name>
<evidence type="ECO:0000256" key="1">
    <source>
        <dbReference type="SAM" id="MobiDB-lite"/>
    </source>
</evidence>
<organism evidence="2 3">
    <name type="scientific">Cladorrhinum samala</name>
    <dbReference type="NCBI Taxonomy" id="585594"/>
    <lineage>
        <taxon>Eukaryota</taxon>
        <taxon>Fungi</taxon>
        <taxon>Dikarya</taxon>
        <taxon>Ascomycota</taxon>
        <taxon>Pezizomycotina</taxon>
        <taxon>Sordariomycetes</taxon>
        <taxon>Sordariomycetidae</taxon>
        <taxon>Sordariales</taxon>
        <taxon>Podosporaceae</taxon>
        <taxon>Cladorrhinum</taxon>
    </lineage>
</organism>
<proteinExistence type="predicted"/>
<dbReference type="AlphaFoldDB" id="A0AAV9HIJ0"/>
<reference evidence="2" key="2">
    <citation type="submission" date="2023-06" db="EMBL/GenBank/DDBJ databases">
        <authorList>
            <consortium name="Lawrence Berkeley National Laboratory"/>
            <person name="Mondo S.J."/>
            <person name="Hensen N."/>
            <person name="Bonometti L."/>
            <person name="Westerberg I."/>
            <person name="Brannstrom I.O."/>
            <person name="Guillou S."/>
            <person name="Cros-Aarteil S."/>
            <person name="Calhoun S."/>
            <person name="Haridas S."/>
            <person name="Kuo A."/>
            <person name="Pangilinan J."/>
            <person name="Riley R."/>
            <person name="Labutti K."/>
            <person name="Andreopoulos B."/>
            <person name="Lipzen A."/>
            <person name="Chen C."/>
            <person name="Yanf M."/>
            <person name="Daum C."/>
            <person name="Ng V."/>
            <person name="Clum A."/>
            <person name="Steindorff A."/>
            <person name="Ohm R."/>
            <person name="Martin F."/>
            <person name="Silar P."/>
            <person name="Natvig D."/>
            <person name="Lalanne C."/>
            <person name="Gautier V."/>
            <person name="Ament-Velasquez S.L."/>
            <person name="Kruys A."/>
            <person name="Hutchinson M.I."/>
            <person name="Powell A.J."/>
            <person name="Barry K."/>
            <person name="Miller A.N."/>
            <person name="Grigoriev I.V."/>
            <person name="Debuchy R."/>
            <person name="Gladieux P."/>
            <person name="Thoren M.H."/>
            <person name="Johannesson H."/>
        </authorList>
    </citation>
    <scope>NUCLEOTIDE SEQUENCE</scope>
    <source>
        <strain evidence="2">PSN324</strain>
    </source>
</reference>
<evidence type="ECO:0000313" key="3">
    <source>
        <dbReference type="Proteomes" id="UP001321749"/>
    </source>
</evidence>
<accession>A0AAV9HIJ0</accession>
<evidence type="ECO:0000313" key="2">
    <source>
        <dbReference type="EMBL" id="KAK4459989.1"/>
    </source>
</evidence>
<dbReference type="Proteomes" id="UP001321749">
    <property type="component" value="Unassembled WGS sequence"/>
</dbReference>
<protein>
    <submittedName>
        <fullName evidence="2">Uncharacterized protein</fullName>
    </submittedName>
</protein>
<reference evidence="2" key="1">
    <citation type="journal article" date="2023" name="Mol. Phylogenet. Evol.">
        <title>Genome-scale phylogeny and comparative genomics of the fungal order Sordariales.</title>
        <authorList>
            <person name="Hensen N."/>
            <person name="Bonometti L."/>
            <person name="Westerberg I."/>
            <person name="Brannstrom I.O."/>
            <person name="Guillou S."/>
            <person name="Cros-Aarteil S."/>
            <person name="Calhoun S."/>
            <person name="Haridas S."/>
            <person name="Kuo A."/>
            <person name="Mondo S."/>
            <person name="Pangilinan J."/>
            <person name="Riley R."/>
            <person name="LaButti K."/>
            <person name="Andreopoulos B."/>
            <person name="Lipzen A."/>
            <person name="Chen C."/>
            <person name="Yan M."/>
            <person name="Daum C."/>
            <person name="Ng V."/>
            <person name="Clum A."/>
            <person name="Steindorff A."/>
            <person name="Ohm R.A."/>
            <person name="Martin F."/>
            <person name="Silar P."/>
            <person name="Natvig D.O."/>
            <person name="Lalanne C."/>
            <person name="Gautier V."/>
            <person name="Ament-Velasquez S.L."/>
            <person name="Kruys A."/>
            <person name="Hutchinson M.I."/>
            <person name="Powell A.J."/>
            <person name="Barry K."/>
            <person name="Miller A.N."/>
            <person name="Grigoriev I.V."/>
            <person name="Debuchy R."/>
            <person name="Gladieux P."/>
            <person name="Hiltunen Thoren M."/>
            <person name="Johannesson H."/>
        </authorList>
    </citation>
    <scope>NUCLEOTIDE SEQUENCE</scope>
    <source>
        <strain evidence="2">PSN324</strain>
    </source>
</reference>
<comment type="caution">
    <text evidence="2">The sequence shown here is derived from an EMBL/GenBank/DDBJ whole genome shotgun (WGS) entry which is preliminary data.</text>
</comment>
<feature type="compositionally biased region" description="Basic and acidic residues" evidence="1">
    <location>
        <begin position="62"/>
        <end position="103"/>
    </location>
</feature>